<sequence>MSHAKFTPNEDDTWTVEIPVLPGCVTWGETRSEAVEMAKDAIEAWVLTALRFRDEIPEVDGCVLQYAVDQPARVIS</sequence>
<dbReference type="STRING" id="1817864.A2Z21_06800"/>
<evidence type="ECO:0000259" key="1">
    <source>
        <dbReference type="Pfam" id="PF15919"/>
    </source>
</evidence>
<name>A0A1F5UTV3_FRAXR</name>
<organism evidence="2 3">
    <name type="scientific">Fraserbacteria sp. (strain RBG_16_55_9)</name>
    <dbReference type="NCBI Taxonomy" id="1817864"/>
    <lineage>
        <taxon>Bacteria</taxon>
        <taxon>Candidatus Fraseribacteriota</taxon>
    </lineage>
</organism>
<dbReference type="Pfam" id="PF15919">
    <property type="entry name" value="HicB_lk_antitox"/>
    <property type="match status" value="1"/>
</dbReference>
<dbReference type="EMBL" id="MFGX01000076">
    <property type="protein sequence ID" value="OGF54593.1"/>
    <property type="molecule type" value="Genomic_DNA"/>
</dbReference>
<reference evidence="2 3" key="1">
    <citation type="journal article" date="2016" name="Nat. Commun.">
        <title>Thousands of microbial genomes shed light on interconnected biogeochemical processes in an aquifer system.</title>
        <authorList>
            <person name="Anantharaman K."/>
            <person name="Brown C.T."/>
            <person name="Hug L.A."/>
            <person name="Sharon I."/>
            <person name="Castelle C.J."/>
            <person name="Probst A.J."/>
            <person name="Thomas B.C."/>
            <person name="Singh A."/>
            <person name="Wilkins M.J."/>
            <person name="Karaoz U."/>
            <person name="Brodie E.L."/>
            <person name="Williams K.H."/>
            <person name="Hubbard S.S."/>
            <person name="Banfield J.F."/>
        </authorList>
    </citation>
    <scope>NUCLEOTIDE SEQUENCE [LARGE SCALE GENOMIC DNA]</scope>
    <source>
        <strain evidence="3">RBG_16_55_9</strain>
    </source>
</reference>
<dbReference type="InterPro" id="IPR035069">
    <property type="entry name" value="TTHA1013/TTHA0281-like"/>
</dbReference>
<comment type="caution">
    <text evidence="2">The sequence shown here is derived from an EMBL/GenBank/DDBJ whole genome shotgun (WGS) entry which is preliminary data.</text>
</comment>
<dbReference type="Gene3D" id="3.30.160.250">
    <property type="match status" value="1"/>
</dbReference>
<dbReference type="AlphaFoldDB" id="A0A1F5UTV3"/>
<proteinExistence type="predicted"/>
<dbReference type="SUPFAM" id="SSF143100">
    <property type="entry name" value="TTHA1013/TTHA0281-like"/>
    <property type="match status" value="1"/>
</dbReference>
<protein>
    <recommendedName>
        <fullName evidence="1">HicB-like antitoxin of toxin-antitoxin system domain-containing protein</fullName>
    </recommendedName>
</protein>
<feature type="domain" description="HicB-like antitoxin of toxin-antitoxin system" evidence="1">
    <location>
        <begin position="8"/>
        <end position="59"/>
    </location>
</feature>
<evidence type="ECO:0000313" key="2">
    <source>
        <dbReference type="EMBL" id="OGF54593.1"/>
    </source>
</evidence>
<accession>A0A1F5UTV3</accession>
<dbReference type="Proteomes" id="UP000179157">
    <property type="component" value="Unassembled WGS sequence"/>
</dbReference>
<evidence type="ECO:0000313" key="3">
    <source>
        <dbReference type="Proteomes" id="UP000179157"/>
    </source>
</evidence>
<dbReference type="InterPro" id="IPR031807">
    <property type="entry name" value="HicB-like"/>
</dbReference>
<gene>
    <name evidence="2" type="ORF">A2Z21_06800</name>
</gene>